<dbReference type="Pfam" id="PF00392">
    <property type="entry name" value="GntR"/>
    <property type="match status" value="1"/>
</dbReference>
<dbReference type="GO" id="GO:0003677">
    <property type="term" value="F:DNA binding"/>
    <property type="evidence" value="ECO:0007669"/>
    <property type="project" value="UniProtKB-KW"/>
</dbReference>
<dbReference type="Proteomes" id="UP000003860">
    <property type="component" value="Unassembled WGS sequence"/>
</dbReference>
<feature type="domain" description="RCK C-terminal" evidence="5">
    <location>
        <begin position="123"/>
        <end position="208"/>
    </location>
</feature>
<dbReference type="Gene3D" id="1.10.10.10">
    <property type="entry name" value="Winged helix-like DNA-binding domain superfamily/Winged helix DNA-binding domain"/>
    <property type="match status" value="1"/>
</dbReference>
<evidence type="ECO:0000256" key="3">
    <source>
        <dbReference type="ARBA" id="ARBA00023163"/>
    </source>
</evidence>
<dbReference type="eggNOG" id="COG2188">
    <property type="taxonomic scope" value="Bacteria"/>
</dbReference>
<name>F1TB80_9FIRM</name>
<keyword evidence="7" id="KW-1185">Reference proteome</keyword>
<keyword evidence="1" id="KW-0805">Transcription regulation</keyword>
<keyword evidence="2" id="KW-0238">DNA-binding</keyword>
<dbReference type="Pfam" id="PF02080">
    <property type="entry name" value="TrkA_C"/>
    <property type="match status" value="1"/>
</dbReference>
<dbReference type="SUPFAM" id="SSF46785">
    <property type="entry name" value="Winged helix' DNA-binding domain"/>
    <property type="match status" value="1"/>
</dbReference>
<dbReference type="InterPro" id="IPR036388">
    <property type="entry name" value="WH-like_DNA-bd_sf"/>
</dbReference>
<dbReference type="GO" id="GO:0006813">
    <property type="term" value="P:potassium ion transport"/>
    <property type="evidence" value="ECO:0007669"/>
    <property type="project" value="InterPro"/>
</dbReference>
<dbReference type="eggNOG" id="COG0490">
    <property type="taxonomic scope" value="Bacteria"/>
</dbReference>
<dbReference type="InterPro" id="IPR036390">
    <property type="entry name" value="WH_DNA-bd_sf"/>
</dbReference>
<proteinExistence type="predicted"/>
<dbReference type="GO" id="GO:0008324">
    <property type="term" value="F:monoatomic cation transmembrane transporter activity"/>
    <property type="evidence" value="ECO:0007669"/>
    <property type="project" value="InterPro"/>
</dbReference>
<dbReference type="PANTHER" id="PTHR44846">
    <property type="entry name" value="MANNOSYL-D-GLYCERATE TRANSPORT/METABOLISM SYSTEM REPRESSOR MNGR-RELATED"/>
    <property type="match status" value="1"/>
</dbReference>
<dbReference type="EMBL" id="ACXX02000004">
    <property type="protein sequence ID" value="EGD48284.1"/>
    <property type="molecule type" value="Genomic_DNA"/>
</dbReference>
<dbReference type="RefSeq" id="WP_004618354.1">
    <property type="nucleotide sequence ID" value="NZ_ACXX02000004.1"/>
</dbReference>
<dbReference type="PROSITE" id="PS50949">
    <property type="entry name" value="HTH_GNTR"/>
    <property type="match status" value="1"/>
</dbReference>
<reference evidence="6" key="2">
    <citation type="submission" date="2011-01" db="EMBL/GenBank/DDBJ databases">
        <title>The Non-contiguous Finished genome of Clostridium papyrosolvens.</title>
        <authorList>
            <person name="Lucas S."/>
            <person name="Copeland A."/>
            <person name="Lapidus A."/>
            <person name="Cheng J.-F."/>
            <person name="Goodwin L."/>
            <person name="Pitluck S."/>
            <person name="Misra M."/>
            <person name="Chertkov O."/>
            <person name="Detter J.C."/>
            <person name="Han C."/>
            <person name="Tapia R."/>
            <person name="Land M."/>
            <person name="Hauser L."/>
            <person name="Kyrpides N."/>
            <person name="Ivanova N."/>
            <person name="Pagani I."/>
            <person name="Mouttaki H."/>
            <person name="He Z."/>
            <person name="Zhou J."/>
            <person name="Hemme C.L."/>
            <person name="Woyke T."/>
        </authorList>
    </citation>
    <scope>NUCLEOTIDE SEQUENCE [LARGE SCALE GENOMIC DNA]</scope>
    <source>
        <strain evidence="6">DSM 2782</strain>
    </source>
</reference>
<dbReference type="GO" id="GO:0003700">
    <property type="term" value="F:DNA-binding transcription factor activity"/>
    <property type="evidence" value="ECO:0007669"/>
    <property type="project" value="InterPro"/>
</dbReference>
<dbReference type="AlphaFoldDB" id="F1TB80"/>
<evidence type="ECO:0000256" key="2">
    <source>
        <dbReference type="ARBA" id="ARBA00023125"/>
    </source>
</evidence>
<evidence type="ECO:0000256" key="1">
    <source>
        <dbReference type="ARBA" id="ARBA00023015"/>
    </source>
</evidence>
<protein>
    <submittedName>
        <fullName evidence="6">TrkA-C domain protein</fullName>
    </submittedName>
</protein>
<dbReference type="PANTHER" id="PTHR44846:SF17">
    <property type="entry name" value="GNTR-FAMILY TRANSCRIPTIONAL REGULATOR"/>
    <property type="match status" value="1"/>
</dbReference>
<dbReference type="SMART" id="SM00345">
    <property type="entry name" value="HTH_GNTR"/>
    <property type="match status" value="1"/>
</dbReference>
<dbReference type="InterPro" id="IPR050679">
    <property type="entry name" value="Bact_HTH_transcr_reg"/>
</dbReference>
<evidence type="ECO:0000259" key="4">
    <source>
        <dbReference type="PROSITE" id="PS50949"/>
    </source>
</evidence>
<feature type="domain" description="HTH gntR-type" evidence="4">
    <location>
        <begin position="9"/>
        <end position="77"/>
    </location>
</feature>
<evidence type="ECO:0000313" key="6">
    <source>
        <dbReference type="EMBL" id="EGD48284.1"/>
    </source>
</evidence>
<dbReference type="InterPro" id="IPR006037">
    <property type="entry name" value="RCK_C"/>
</dbReference>
<dbReference type="InterPro" id="IPR036721">
    <property type="entry name" value="RCK_C_sf"/>
</dbReference>
<gene>
    <name evidence="6" type="ORF">Cpap_2434</name>
</gene>
<organism evidence="6 7">
    <name type="scientific">Ruminiclostridium papyrosolvens DSM 2782</name>
    <dbReference type="NCBI Taxonomy" id="588581"/>
    <lineage>
        <taxon>Bacteria</taxon>
        <taxon>Bacillati</taxon>
        <taxon>Bacillota</taxon>
        <taxon>Clostridia</taxon>
        <taxon>Eubacteriales</taxon>
        <taxon>Oscillospiraceae</taxon>
        <taxon>Ruminiclostridium</taxon>
    </lineage>
</organism>
<dbReference type="PROSITE" id="PS51202">
    <property type="entry name" value="RCK_C"/>
    <property type="match status" value="1"/>
</dbReference>
<accession>F1TB80</accession>
<sequence length="208" mass="23765">MEKGVRITNPRYQQIAADVASKIASKSYSVGEKIYARSSIASQYGVSAETARRAICVLTDLGIVETEIGNGVIIKSYEKAVDFVRHYHEIQTVNNLKKDIQDSMERQSKELQFFNDCLSKLIEKTDRFRSINPFTPFEIEITQNTPYLNRTASETNFWHKTNATIVAIKRETKLLLSPGPYAIFLSGDIVYFIGDENCFERVQKFLYP</sequence>
<reference evidence="6" key="1">
    <citation type="submission" date="2009-07" db="EMBL/GenBank/DDBJ databases">
        <authorList>
            <consortium name="US DOE Joint Genome Institute (JGI-PGF)"/>
            <person name="Lucas S."/>
            <person name="Copeland A."/>
            <person name="Lapidus A."/>
            <person name="Glavina del Rio T."/>
            <person name="Tice H."/>
            <person name="Bruce D."/>
            <person name="Goodwin L."/>
            <person name="Pitluck S."/>
            <person name="Larimer F."/>
            <person name="Land M.L."/>
            <person name="Mouttaki H."/>
            <person name="He Z."/>
            <person name="Zhou J."/>
            <person name="Hemme C.L."/>
        </authorList>
    </citation>
    <scope>NUCLEOTIDE SEQUENCE [LARGE SCALE GENOMIC DNA]</scope>
    <source>
        <strain evidence="6">DSM 2782</strain>
    </source>
</reference>
<dbReference type="GO" id="GO:0045892">
    <property type="term" value="P:negative regulation of DNA-templated transcription"/>
    <property type="evidence" value="ECO:0007669"/>
    <property type="project" value="TreeGrafter"/>
</dbReference>
<comment type="caution">
    <text evidence="6">The sequence shown here is derived from an EMBL/GenBank/DDBJ whole genome shotgun (WGS) entry which is preliminary data.</text>
</comment>
<evidence type="ECO:0000313" key="7">
    <source>
        <dbReference type="Proteomes" id="UP000003860"/>
    </source>
</evidence>
<dbReference type="SUPFAM" id="SSF116726">
    <property type="entry name" value="TrkA C-terminal domain-like"/>
    <property type="match status" value="1"/>
</dbReference>
<keyword evidence="3" id="KW-0804">Transcription</keyword>
<dbReference type="InterPro" id="IPR000524">
    <property type="entry name" value="Tscrpt_reg_HTH_GntR"/>
</dbReference>
<evidence type="ECO:0000259" key="5">
    <source>
        <dbReference type="PROSITE" id="PS51202"/>
    </source>
</evidence>
<dbReference type="Gene3D" id="3.30.70.1450">
    <property type="entry name" value="Regulator of K+ conductance, C-terminal domain"/>
    <property type="match status" value="1"/>
</dbReference>
<dbReference type="OrthoDB" id="226679at2"/>
<dbReference type="STRING" id="588581.Cpap_2434"/>